<evidence type="ECO:0000313" key="2">
    <source>
        <dbReference type="Proteomes" id="UP001314263"/>
    </source>
</evidence>
<organism evidence="1 2">
    <name type="scientific">Coccomyxa viridis</name>
    <dbReference type="NCBI Taxonomy" id="1274662"/>
    <lineage>
        <taxon>Eukaryota</taxon>
        <taxon>Viridiplantae</taxon>
        <taxon>Chlorophyta</taxon>
        <taxon>core chlorophytes</taxon>
        <taxon>Trebouxiophyceae</taxon>
        <taxon>Trebouxiophyceae incertae sedis</taxon>
        <taxon>Coccomyxaceae</taxon>
        <taxon>Coccomyxa</taxon>
    </lineage>
</organism>
<reference evidence="1 2" key="1">
    <citation type="submission" date="2023-10" db="EMBL/GenBank/DDBJ databases">
        <authorList>
            <person name="Maclean D."/>
            <person name="Macfadyen A."/>
        </authorList>
    </citation>
    <scope>NUCLEOTIDE SEQUENCE [LARGE SCALE GENOMIC DNA]</scope>
</reference>
<dbReference type="Proteomes" id="UP001314263">
    <property type="component" value="Unassembled WGS sequence"/>
</dbReference>
<comment type="caution">
    <text evidence="1">The sequence shown here is derived from an EMBL/GenBank/DDBJ whole genome shotgun (WGS) entry which is preliminary data.</text>
</comment>
<protein>
    <submittedName>
        <fullName evidence="1">Uncharacterized protein</fullName>
    </submittedName>
</protein>
<proteinExistence type="predicted"/>
<gene>
    <name evidence="1" type="ORF">CVIRNUC_004343</name>
</gene>
<dbReference type="AlphaFoldDB" id="A0AAV1I5P2"/>
<dbReference type="EMBL" id="CAUYUE010000005">
    <property type="protein sequence ID" value="CAK0776126.1"/>
    <property type="molecule type" value="Genomic_DNA"/>
</dbReference>
<sequence>MEATSANPLQQALMSPPDYDYIKIDAPAQDTCYCMMNLLTCCMIQACLSPKIIRIKNCMANRGWDFVGDSASNVAIYRTLHFRRRRDAA</sequence>
<accession>A0AAV1I5P2</accession>
<evidence type="ECO:0000313" key="1">
    <source>
        <dbReference type="EMBL" id="CAK0776126.1"/>
    </source>
</evidence>
<keyword evidence="2" id="KW-1185">Reference proteome</keyword>
<name>A0AAV1I5P2_9CHLO</name>